<dbReference type="Proteomes" id="UP001054252">
    <property type="component" value="Unassembled WGS sequence"/>
</dbReference>
<keyword evidence="2" id="KW-1185">Reference proteome</keyword>
<gene>
    <name evidence="1" type="ORF">SLEP1_g21728</name>
</gene>
<accession>A0AAV5JD01</accession>
<name>A0AAV5JD01_9ROSI</name>
<proteinExistence type="predicted"/>
<comment type="caution">
    <text evidence="1">The sequence shown here is derived from an EMBL/GenBank/DDBJ whole genome shotgun (WGS) entry which is preliminary data.</text>
</comment>
<reference evidence="1 2" key="1">
    <citation type="journal article" date="2021" name="Commun. Biol.">
        <title>The genome of Shorea leprosula (Dipterocarpaceae) highlights the ecological relevance of drought in aseasonal tropical rainforests.</title>
        <authorList>
            <person name="Ng K.K.S."/>
            <person name="Kobayashi M.J."/>
            <person name="Fawcett J.A."/>
            <person name="Hatakeyama M."/>
            <person name="Paape T."/>
            <person name="Ng C.H."/>
            <person name="Ang C.C."/>
            <person name="Tnah L.H."/>
            <person name="Lee C.T."/>
            <person name="Nishiyama T."/>
            <person name="Sese J."/>
            <person name="O'Brien M.J."/>
            <person name="Copetti D."/>
            <person name="Mohd Noor M.I."/>
            <person name="Ong R.C."/>
            <person name="Putra M."/>
            <person name="Sireger I.Z."/>
            <person name="Indrioko S."/>
            <person name="Kosugi Y."/>
            <person name="Izuno A."/>
            <person name="Isagi Y."/>
            <person name="Lee S.L."/>
            <person name="Shimizu K.K."/>
        </authorList>
    </citation>
    <scope>NUCLEOTIDE SEQUENCE [LARGE SCALE GENOMIC DNA]</scope>
    <source>
        <strain evidence="1">214</strain>
    </source>
</reference>
<dbReference type="AlphaFoldDB" id="A0AAV5JD01"/>
<dbReference type="EMBL" id="BPVZ01000032">
    <property type="protein sequence ID" value="GKV10351.1"/>
    <property type="molecule type" value="Genomic_DNA"/>
</dbReference>
<sequence>MSSLKSLFFEVMISVLCENGIFYLFEYATPLFLGSLGDTSVIRRALVHVVKYCFNIWVGGGEE</sequence>
<protein>
    <submittedName>
        <fullName evidence="1">Uncharacterized protein</fullName>
    </submittedName>
</protein>
<organism evidence="1 2">
    <name type="scientific">Rubroshorea leprosula</name>
    <dbReference type="NCBI Taxonomy" id="152421"/>
    <lineage>
        <taxon>Eukaryota</taxon>
        <taxon>Viridiplantae</taxon>
        <taxon>Streptophyta</taxon>
        <taxon>Embryophyta</taxon>
        <taxon>Tracheophyta</taxon>
        <taxon>Spermatophyta</taxon>
        <taxon>Magnoliopsida</taxon>
        <taxon>eudicotyledons</taxon>
        <taxon>Gunneridae</taxon>
        <taxon>Pentapetalae</taxon>
        <taxon>rosids</taxon>
        <taxon>malvids</taxon>
        <taxon>Malvales</taxon>
        <taxon>Dipterocarpaceae</taxon>
        <taxon>Rubroshorea</taxon>
    </lineage>
</organism>
<evidence type="ECO:0000313" key="2">
    <source>
        <dbReference type="Proteomes" id="UP001054252"/>
    </source>
</evidence>
<evidence type="ECO:0000313" key="1">
    <source>
        <dbReference type="EMBL" id="GKV10351.1"/>
    </source>
</evidence>